<dbReference type="PANTHER" id="PTHR22298">
    <property type="entry name" value="ENDO-1,4-BETA-GLUCANASE"/>
    <property type="match status" value="1"/>
</dbReference>
<dbReference type="PROSITE" id="PS00592">
    <property type="entry name" value="GH9_2"/>
    <property type="match status" value="1"/>
</dbReference>
<evidence type="ECO:0000256" key="7">
    <source>
        <dbReference type="ARBA" id="ARBA00023326"/>
    </source>
</evidence>
<evidence type="ECO:0000256" key="3">
    <source>
        <dbReference type="ARBA" id="ARBA00022801"/>
    </source>
</evidence>
<evidence type="ECO:0000256" key="6">
    <source>
        <dbReference type="ARBA" id="ARBA00023295"/>
    </source>
</evidence>
<proteinExistence type="inferred from homology"/>
<dbReference type="Pfam" id="PF00759">
    <property type="entry name" value="Glyco_hydro_9"/>
    <property type="match status" value="1"/>
</dbReference>
<evidence type="ECO:0000256" key="9">
    <source>
        <dbReference type="RuleBase" id="RU361166"/>
    </source>
</evidence>
<feature type="active site" evidence="8">
    <location>
        <position position="213"/>
    </location>
</feature>
<organism evidence="11 12">
    <name type="scientific">Saccoglossus kowalevskii</name>
    <name type="common">Acorn worm</name>
    <dbReference type="NCBI Taxonomy" id="10224"/>
    <lineage>
        <taxon>Eukaryota</taxon>
        <taxon>Metazoa</taxon>
        <taxon>Hemichordata</taxon>
        <taxon>Enteropneusta</taxon>
        <taxon>Harrimaniidae</taxon>
        <taxon>Saccoglossus</taxon>
    </lineage>
</organism>
<dbReference type="InterPro" id="IPR001701">
    <property type="entry name" value="Glyco_hydro_9"/>
</dbReference>
<keyword evidence="11" id="KW-1185">Reference proteome</keyword>
<evidence type="ECO:0000259" key="10">
    <source>
        <dbReference type="Pfam" id="PF00759"/>
    </source>
</evidence>
<keyword evidence="3 8" id="KW-0378">Hydrolase</keyword>
<sequence>MAKVCALGVLSSFYYYYHYQCTDDAEYAHKCREKAEELYIYATGHLGSANSDSGIYKNPVYMDEMVWAMVWLYRATKKDLYKETAIVSYRKHHIGWQTYKIFGWKSKNAGVGVLLSGMVNDRLSARVKKHVKKFMNKWVNSMRRTPKGLAYAMDWGPLRASAGTAFIGLLIADRISRTMTYRQFATQQIHYMLGDTGRSYVVGYGNNPPTRPHHRDSSCPAEGSCNWSNYGSPNPNPITLTGALVGGPDMRDYFDDERANIHKNEVALDYNAAFQSAVAGLKHLEMEACGNILYKLEIGSGSDITNIYTITTGQ</sequence>
<comment type="catalytic activity">
    <reaction evidence="1 9">
        <text>Endohydrolysis of (1-&gt;4)-beta-D-glucosidic linkages in cellulose, lichenin and cereal beta-D-glucans.</text>
        <dbReference type="EC" id="3.2.1.4"/>
    </reaction>
</comment>
<dbReference type="RefSeq" id="XP_006814447.1">
    <property type="nucleotide sequence ID" value="XM_006814384.1"/>
</dbReference>
<evidence type="ECO:0000256" key="4">
    <source>
        <dbReference type="ARBA" id="ARBA00023001"/>
    </source>
</evidence>
<gene>
    <name evidence="12" type="primary">LOC102809254</name>
</gene>
<keyword evidence="7 8" id="KW-0624">Polysaccharide degradation</keyword>
<protein>
    <recommendedName>
        <fullName evidence="9">Endoglucanase</fullName>
        <ecNumber evidence="9">3.2.1.4</ecNumber>
    </recommendedName>
</protein>
<reference evidence="12" key="1">
    <citation type="submission" date="2025-08" db="UniProtKB">
        <authorList>
            <consortium name="RefSeq"/>
        </authorList>
    </citation>
    <scope>IDENTIFICATION</scope>
    <source>
        <tissue evidence="12">Testes</tissue>
    </source>
</reference>
<keyword evidence="6 8" id="KW-0326">Glycosidase</keyword>
<evidence type="ECO:0000313" key="11">
    <source>
        <dbReference type="Proteomes" id="UP000694865"/>
    </source>
</evidence>
<feature type="non-terminal residue" evidence="12">
    <location>
        <position position="314"/>
    </location>
</feature>
<evidence type="ECO:0000256" key="5">
    <source>
        <dbReference type="ARBA" id="ARBA00023277"/>
    </source>
</evidence>
<dbReference type="InterPro" id="IPR008928">
    <property type="entry name" value="6-hairpin_glycosidase_sf"/>
</dbReference>
<accession>A0ABM0M356</accession>
<dbReference type="Gene3D" id="1.50.10.10">
    <property type="match status" value="1"/>
</dbReference>
<feature type="domain" description="Glycoside hydrolase family 9" evidence="10">
    <location>
        <begin position="21"/>
        <end position="277"/>
    </location>
</feature>
<keyword evidence="4 9" id="KW-0136">Cellulose degradation</keyword>
<dbReference type="Proteomes" id="UP000694865">
    <property type="component" value="Unplaced"/>
</dbReference>
<keyword evidence="5 8" id="KW-0119">Carbohydrate metabolism</keyword>
<dbReference type="EC" id="3.2.1.4" evidence="9"/>
<dbReference type="InterPro" id="IPR012341">
    <property type="entry name" value="6hp_glycosidase-like_sf"/>
</dbReference>
<dbReference type="InterPro" id="IPR018221">
    <property type="entry name" value="Glyco_hydro_9_His_AS"/>
</dbReference>
<evidence type="ECO:0000313" key="12">
    <source>
        <dbReference type="RefSeq" id="XP_006814447.1"/>
    </source>
</evidence>
<evidence type="ECO:0000256" key="1">
    <source>
        <dbReference type="ARBA" id="ARBA00000966"/>
    </source>
</evidence>
<evidence type="ECO:0000256" key="8">
    <source>
        <dbReference type="PROSITE-ProRule" id="PRU10059"/>
    </source>
</evidence>
<dbReference type="SUPFAM" id="SSF48208">
    <property type="entry name" value="Six-hairpin glycosidases"/>
    <property type="match status" value="1"/>
</dbReference>
<evidence type="ECO:0000256" key="2">
    <source>
        <dbReference type="ARBA" id="ARBA00007072"/>
    </source>
</evidence>
<comment type="similarity">
    <text evidence="2 8 9">Belongs to the glycosyl hydrolase 9 (cellulase E) family.</text>
</comment>
<dbReference type="GeneID" id="102809254"/>
<name>A0ABM0M356_SACKO</name>